<dbReference type="InterPro" id="IPR000203">
    <property type="entry name" value="GPS"/>
</dbReference>
<keyword evidence="5" id="KW-1015">Disulfide bond</keyword>
<evidence type="ECO:0000313" key="8">
    <source>
        <dbReference type="EMBL" id="KAJ8022011.1"/>
    </source>
</evidence>
<dbReference type="GO" id="GO:0005886">
    <property type="term" value="C:plasma membrane"/>
    <property type="evidence" value="ECO:0007669"/>
    <property type="project" value="TreeGrafter"/>
</dbReference>
<sequence length="214" mass="24189">MSFPSVSLNTETVSNEHCVVPNYRKRSLTISDVPYISGDLVDITKAKTIGNADITHTSTVLNMISSVYSTSQLVECFTFVCANKFNSKFTCVFWDHILHEESAGWSSEGCHNEEANDSYVYICKCDHFGNMAVLVFLTNDIEVRSSNNTVLFVCIIVVIIIVATICTYLAIEFPFYSLLSNGADIFVQHARRRVFRYQENAINHDMFEPLELHS</sequence>
<keyword evidence="3 6" id="KW-1133">Transmembrane helix</keyword>
<evidence type="ECO:0000256" key="5">
    <source>
        <dbReference type="ARBA" id="ARBA00023157"/>
    </source>
</evidence>
<feature type="transmembrane region" description="Helical" evidence="6">
    <location>
        <begin position="150"/>
        <end position="171"/>
    </location>
</feature>
<evidence type="ECO:0000256" key="6">
    <source>
        <dbReference type="SAM" id="Phobius"/>
    </source>
</evidence>
<protein>
    <submittedName>
        <fullName evidence="8">Latrophilin Cirl</fullName>
    </submittedName>
</protein>
<reference evidence="8" key="1">
    <citation type="submission" date="2021-10" db="EMBL/GenBank/DDBJ databases">
        <title>Tropical sea cucumber genome reveals ecological adaptation and Cuvierian tubules defense mechanism.</title>
        <authorList>
            <person name="Chen T."/>
        </authorList>
    </citation>
    <scope>NUCLEOTIDE SEQUENCE</scope>
    <source>
        <strain evidence="8">Nanhai2018</strain>
        <tissue evidence="8">Muscle</tissue>
    </source>
</reference>
<dbReference type="PANTHER" id="PTHR12011:SF347">
    <property type="entry name" value="FI21270P1-RELATED"/>
    <property type="match status" value="1"/>
</dbReference>
<evidence type="ECO:0000256" key="4">
    <source>
        <dbReference type="ARBA" id="ARBA00023136"/>
    </source>
</evidence>
<dbReference type="Proteomes" id="UP001152320">
    <property type="component" value="Chromosome 21"/>
</dbReference>
<name>A0A9Q1BBS4_HOLLE</name>
<accession>A0A9Q1BBS4</accession>
<keyword evidence="2 6" id="KW-0812">Transmembrane</keyword>
<organism evidence="8 9">
    <name type="scientific">Holothuria leucospilota</name>
    <name type="common">Black long sea cucumber</name>
    <name type="synonym">Mertensiothuria leucospilota</name>
    <dbReference type="NCBI Taxonomy" id="206669"/>
    <lineage>
        <taxon>Eukaryota</taxon>
        <taxon>Metazoa</taxon>
        <taxon>Echinodermata</taxon>
        <taxon>Eleutherozoa</taxon>
        <taxon>Echinozoa</taxon>
        <taxon>Holothuroidea</taxon>
        <taxon>Aspidochirotacea</taxon>
        <taxon>Aspidochirotida</taxon>
        <taxon>Holothuriidae</taxon>
        <taxon>Holothuria</taxon>
    </lineage>
</organism>
<dbReference type="PROSITE" id="PS50221">
    <property type="entry name" value="GAIN_B"/>
    <property type="match status" value="1"/>
</dbReference>
<evidence type="ECO:0000256" key="1">
    <source>
        <dbReference type="ARBA" id="ARBA00004370"/>
    </source>
</evidence>
<keyword evidence="9" id="KW-1185">Reference proteome</keyword>
<evidence type="ECO:0000313" key="9">
    <source>
        <dbReference type="Proteomes" id="UP001152320"/>
    </source>
</evidence>
<dbReference type="Pfam" id="PF01825">
    <property type="entry name" value="GPS"/>
    <property type="match status" value="1"/>
</dbReference>
<comment type="subcellular location">
    <subcellularLocation>
        <location evidence="1">Membrane</location>
    </subcellularLocation>
</comment>
<keyword evidence="4 6" id="KW-0472">Membrane</keyword>
<evidence type="ECO:0000259" key="7">
    <source>
        <dbReference type="PROSITE" id="PS50221"/>
    </source>
</evidence>
<proteinExistence type="predicted"/>
<dbReference type="AlphaFoldDB" id="A0A9Q1BBS4"/>
<evidence type="ECO:0000256" key="2">
    <source>
        <dbReference type="ARBA" id="ARBA00022692"/>
    </source>
</evidence>
<dbReference type="PANTHER" id="PTHR12011">
    <property type="entry name" value="ADHESION G-PROTEIN COUPLED RECEPTOR"/>
    <property type="match status" value="1"/>
</dbReference>
<dbReference type="SMART" id="SM00303">
    <property type="entry name" value="GPS"/>
    <property type="match status" value="1"/>
</dbReference>
<dbReference type="EMBL" id="JAIZAY010000021">
    <property type="protein sequence ID" value="KAJ8022011.1"/>
    <property type="molecule type" value="Genomic_DNA"/>
</dbReference>
<dbReference type="InterPro" id="IPR057244">
    <property type="entry name" value="GAIN_B"/>
</dbReference>
<comment type="caution">
    <text evidence="8">The sequence shown here is derived from an EMBL/GenBank/DDBJ whole genome shotgun (WGS) entry which is preliminary data.</text>
</comment>
<gene>
    <name evidence="8" type="ORF">HOLleu_39379</name>
</gene>
<evidence type="ECO:0000256" key="3">
    <source>
        <dbReference type="ARBA" id="ARBA00022989"/>
    </source>
</evidence>
<dbReference type="InterPro" id="IPR046338">
    <property type="entry name" value="GAIN_dom_sf"/>
</dbReference>
<dbReference type="Gene3D" id="2.60.220.50">
    <property type="match status" value="1"/>
</dbReference>
<feature type="domain" description="GAIN-B" evidence="7">
    <location>
        <begin position="1"/>
        <end position="141"/>
    </location>
</feature>